<dbReference type="InterPro" id="IPR013083">
    <property type="entry name" value="Znf_RING/FYVE/PHD"/>
</dbReference>
<gene>
    <name evidence="7" type="ORF">BCR34DRAFT_144302</name>
</gene>
<proteinExistence type="predicted"/>
<evidence type="ECO:0000313" key="8">
    <source>
        <dbReference type="Proteomes" id="UP000193144"/>
    </source>
</evidence>
<dbReference type="Proteomes" id="UP000193144">
    <property type="component" value="Unassembled WGS sequence"/>
</dbReference>
<evidence type="ECO:0000256" key="5">
    <source>
        <dbReference type="SAM" id="Phobius"/>
    </source>
</evidence>
<dbReference type="Pfam" id="PF13639">
    <property type="entry name" value="zf-RING_2"/>
    <property type="match status" value="1"/>
</dbReference>
<feature type="transmembrane region" description="Helical" evidence="5">
    <location>
        <begin position="40"/>
        <end position="62"/>
    </location>
</feature>
<evidence type="ECO:0000259" key="6">
    <source>
        <dbReference type="PROSITE" id="PS50089"/>
    </source>
</evidence>
<dbReference type="GO" id="GO:0016567">
    <property type="term" value="P:protein ubiquitination"/>
    <property type="evidence" value="ECO:0007669"/>
    <property type="project" value="TreeGrafter"/>
</dbReference>
<dbReference type="PROSITE" id="PS50089">
    <property type="entry name" value="ZF_RING_2"/>
    <property type="match status" value="1"/>
</dbReference>
<dbReference type="InterPro" id="IPR001841">
    <property type="entry name" value="Znf_RING"/>
</dbReference>
<keyword evidence="3" id="KW-0862">Zinc</keyword>
<sequence length="256" mass="28191">MPLLPASLRSASTDTLLHALSKRARSDEDLSGRSRLSGTAIGFLIPLFIFFLLVPFACVFCVRRRRALHTQNIVKVVLQSAVERREDAQKKLKGVTQTRGFVGGGKSEDVGVKHVEGTGAEDSTSMDEKECAICLSTLHVPSPPEPAIVAAQVAAMASRPTTPLKAKSLSDFSLSEQEKILRLNVCGHEFHAECLLSWLLVRRYTCPVCRAVYYDKEAEAEKTEQDDQDLESQRQLVESSDAVALEERRRLPGVAV</sequence>
<accession>A0A1Y2A0K8</accession>
<dbReference type="PANTHER" id="PTHR45969:SF69">
    <property type="entry name" value="FINGER DOMAIN PROTEIN, PUTATIVE (AFU_ORTHOLOGUE AFUA_3G12190)-RELATED"/>
    <property type="match status" value="1"/>
</dbReference>
<keyword evidence="8" id="KW-1185">Reference proteome</keyword>
<dbReference type="CDD" id="cd16448">
    <property type="entry name" value="RING-H2"/>
    <property type="match status" value="1"/>
</dbReference>
<dbReference type="PANTHER" id="PTHR45969">
    <property type="entry name" value="RING ZINC FINGER PROTEIN-RELATED"/>
    <property type="match status" value="1"/>
</dbReference>
<dbReference type="Gene3D" id="3.30.40.10">
    <property type="entry name" value="Zinc/RING finger domain, C3HC4 (zinc finger)"/>
    <property type="match status" value="1"/>
</dbReference>
<reference evidence="7 8" key="1">
    <citation type="submission" date="2016-07" db="EMBL/GenBank/DDBJ databases">
        <title>Pervasive Adenine N6-methylation of Active Genes in Fungi.</title>
        <authorList>
            <consortium name="DOE Joint Genome Institute"/>
            <person name="Mondo S.J."/>
            <person name="Dannebaum R.O."/>
            <person name="Kuo R.C."/>
            <person name="Labutti K."/>
            <person name="Haridas S."/>
            <person name="Kuo A."/>
            <person name="Salamov A."/>
            <person name="Ahrendt S.R."/>
            <person name="Lipzen A."/>
            <person name="Sullivan W."/>
            <person name="Andreopoulos W.B."/>
            <person name="Clum A."/>
            <person name="Lindquist E."/>
            <person name="Daum C."/>
            <person name="Ramamoorthy G.K."/>
            <person name="Gryganskyi A."/>
            <person name="Culley D."/>
            <person name="Magnuson J.K."/>
            <person name="James T.Y."/>
            <person name="O'Malley M.A."/>
            <person name="Stajich J.E."/>
            <person name="Spatafora J.W."/>
            <person name="Visel A."/>
            <person name="Grigoriev I.V."/>
        </authorList>
    </citation>
    <scope>NUCLEOTIDE SEQUENCE [LARGE SCALE GENOMIC DNA]</scope>
    <source>
        <strain evidence="7 8">CBS 115471</strain>
    </source>
</reference>
<evidence type="ECO:0000256" key="3">
    <source>
        <dbReference type="ARBA" id="ARBA00022833"/>
    </source>
</evidence>
<dbReference type="STRING" id="1231657.A0A1Y2A0K8"/>
<dbReference type="OrthoDB" id="8062037at2759"/>
<comment type="caution">
    <text evidence="7">The sequence shown here is derived from an EMBL/GenBank/DDBJ whole genome shotgun (WGS) entry which is preliminary data.</text>
</comment>
<keyword evidence="5" id="KW-0812">Transmembrane</keyword>
<evidence type="ECO:0000256" key="1">
    <source>
        <dbReference type="ARBA" id="ARBA00022723"/>
    </source>
</evidence>
<feature type="domain" description="RING-type" evidence="6">
    <location>
        <begin position="131"/>
        <end position="210"/>
    </location>
</feature>
<keyword evidence="5" id="KW-0472">Membrane</keyword>
<name>A0A1Y2A0K8_9PLEO</name>
<keyword evidence="1" id="KW-0479">Metal-binding</keyword>
<protein>
    <recommendedName>
        <fullName evidence="6">RING-type domain-containing protein</fullName>
    </recommendedName>
</protein>
<dbReference type="EMBL" id="MCFA01000021">
    <property type="protein sequence ID" value="ORY15984.1"/>
    <property type="molecule type" value="Genomic_DNA"/>
</dbReference>
<dbReference type="GO" id="GO:0061630">
    <property type="term" value="F:ubiquitin protein ligase activity"/>
    <property type="evidence" value="ECO:0007669"/>
    <property type="project" value="TreeGrafter"/>
</dbReference>
<evidence type="ECO:0000313" key="7">
    <source>
        <dbReference type="EMBL" id="ORY15984.1"/>
    </source>
</evidence>
<dbReference type="SMART" id="SM00184">
    <property type="entry name" value="RING"/>
    <property type="match status" value="1"/>
</dbReference>
<evidence type="ECO:0000256" key="4">
    <source>
        <dbReference type="PROSITE-ProRule" id="PRU00175"/>
    </source>
</evidence>
<evidence type="ECO:0000256" key="2">
    <source>
        <dbReference type="ARBA" id="ARBA00022771"/>
    </source>
</evidence>
<dbReference type="AlphaFoldDB" id="A0A1Y2A0K8"/>
<dbReference type="GO" id="GO:0008270">
    <property type="term" value="F:zinc ion binding"/>
    <property type="evidence" value="ECO:0007669"/>
    <property type="project" value="UniProtKB-KW"/>
</dbReference>
<keyword evidence="5" id="KW-1133">Transmembrane helix</keyword>
<organism evidence="7 8">
    <name type="scientific">Clohesyomyces aquaticus</name>
    <dbReference type="NCBI Taxonomy" id="1231657"/>
    <lineage>
        <taxon>Eukaryota</taxon>
        <taxon>Fungi</taxon>
        <taxon>Dikarya</taxon>
        <taxon>Ascomycota</taxon>
        <taxon>Pezizomycotina</taxon>
        <taxon>Dothideomycetes</taxon>
        <taxon>Pleosporomycetidae</taxon>
        <taxon>Pleosporales</taxon>
        <taxon>Lindgomycetaceae</taxon>
        <taxon>Clohesyomyces</taxon>
    </lineage>
</organism>
<dbReference type="SUPFAM" id="SSF57850">
    <property type="entry name" value="RING/U-box"/>
    <property type="match status" value="1"/>
</dbReference>
<keyword evidence="2 4" id="KW-0863">Zinc-finger</keyword>